<dbReference type="AlphaFoldDB" id="A0A8J8P2G6"/>
<dbReference type="Proteomes" id="UP000785679">
    <property type="component" value="Unassembled WGS sequence"/>
</dbReference>
<organism evidence="1 2">
    <name type="scientific">Halteria grandinella</name>
    <dbReference type="NCBI Taxonomy" id="5974"/>
    <lineage>
        <taxon>Eukaryota</taxon>
        <taxon>Sar</taxon>
        <taxon>Alveolata</taxon>
        <taxon>Ciliophora</taxon>
        <taxon>Intramacronucleata</taxon>
        <taxon>Spirotrichea</taxon>
        <taxon>Stichotrichia</taxon>
        <taxon>Sporadotrichida</taxon>
        <taxon>Halteriidae</taxon>
        <taxon>Halteria</taxon>
    </lineage>
</organism>
<evidence type="ECO:0000313" key="1">
    <source>
        <dbReference type="EMBL" id="TNV85887.1"/>
    </source>
</evidence>
<name>A0A8J8P2G6_HALGN</name>
<accession>A0A8J8P2G6</accession>
<dbReference type="EMBL" id="RRYP01001492">
    <property type="protein sequence ID" value="TNV85887.1"/>
    <property type="molecule type" value="Genomic_DNA"/>
</dbReference>
<gene>
    <name evidence="1" type="ORF">FGO68_gene11014</name>
</gene>
<keyword evidence="2" id="KW-1185">Reference proteome</keyword>
<protein>
    <submittedName>
        <fullName evidence="1">Uncharacterized protein</fullName>
    </submittedName>
</protein>
<reference evidence="1" key="1">
    <citation type="submission" date="2019-06" db="EMBL/GenBank/DDBJ databases">
        <authorList>
            <person name="Zheng W."/>
        </authorList>
    </citation>
    <scope>NUCLEOTIDE SEQUENCE</scope>
    <source>
        <strain evidence="1">QDHG01</strain>
    </source>
</reference>
<sequence>MLAKFAIKQQAVHVILELCNDDNTIHDTLLNFVKYSVIQHKQQPQQQIFERLQANDCFSLITLRSGQSPFVALFLEKKSLNLKMKYKQLCDLGFTSRMHMKPSKSLSEVLISCFNETYEAFSKQPQIRVNRQLFDQTAKWVVALVGPQQQNLRGINMYLNRIQEKGLSAPANLVSIQQGYQLIYLLQIYRQQLA</sequence>
<proteinExistence type="predicted"/>
<evidence type="ECO:0000313" key="2">
    <source>
        <dbReference type="Proteomes" id="UP000785679"/>
    </source>
</evidence>
<comment type="caution">
    <text evidence="1">The sequence shown here is derived from an EMBL/GenBank/DDBJ whole genome shotgun (WGS) entry which is preliminary data.</text>
</comment>